<evidence type="ECO:0000256" key="1">
    <source>
        <dbReference type="SAM" id="Phobius"/>
    </source>
</evidence>
<accession>A0AA41VCZ6</accession>
<reference evidence="2" key="1">
    <citation type="submission" date="2022-03" db="EMBL/GenBank/DDBJ databases">
        <title>A functionally conserved STORR gene fusion in Papaver species that diverged 16.8 million years ago.</title>
        <authorList>
            <person name="Catania T."/>
        </authorList>
    </citation>
    <scope>NUCLEOTIDE SEQUENCE</scope>
    <source>
        <strain evidence="2">S-191538</strain>
    </source>
</reference>
<evidence type="ECO:0000313" key="3">
    <source>
        <dbReference type="Proteomes" id="UP001177140"/>
    </source>
</evidence>
<evidence type="ECO:0000313" key="2">
    <source>
        <dbReference type="EMBL" id="MCL7038960.1"/>
    </source>
</evidence>
<organism evidence="2 3">
    <name type="scientific">Papaver nudicaule</name>
    <name type="common">Iceland poppy</name>
    <dbReference type="NCBI Taxonomy" id="74823"/>
    <lineage>
        <taxon>Eukaryota</taxon>
        <taxon>Viridiplantae</taxon>
        <taxon>Streptophyta</taxon>
        <taxon>Embryophyta</taxon>
        <taxon>Tracheophyta</taxon>
        <taxon>Spermatophyta</taxon>
        <taxon>Magnoliopsida</taxon>
        <taxon>Ranunculales</taxon>
        <taxon>Papaveraceae</taxon>
        <taxon>Papaveroideae</taxon>
        <taxon>Papaver</taxon>
    </lineage>
</organism>
<protein>
    <submittedName>
        <fullName evidence="2">Uncharacterized protein</fullName>
    </submittedName>
</protein>
<gene>
    <name evidence="2" type="ORF">MKW94_000947</name>
</gene>
<keyword evidence="1" id="KW-1133">Transmembrane helix</keyword>
<feature type="non-terminal residue" evidence="2">
    <location>
        <position position="90"/>
    </location>
</feature>
<comment type="caution">
    <text evidence="2">The sequence shown here is derived from an EMBL/GenBank/DDBJ whole genome shotgun (WGS) entry which is preliminary data.</text>
</comment>
<keyword evidence="3" id="KW-1185">Reference proteome</keyword>
<dbReference type="AlphaFoldDB" id="A0AA41VCZ6"/>
<dbReference type="EMBL" id="JAJJMA010195916">
    <property type="protein sequence ID" value="MCL7038960.1"/>
    <property type="molecule type" value="Genomic_DNA"/>
</dbReference>
<keyword evidence="1" id="KW-0812">Transmembrane</keyword>
<name>A0AA41VCZ6_PAPNU</name>
<keyword evidence="1" id="KW-0472">Membrane</keyword>
<dbReference type="Proteomes" id="UP001177140">
    <property type="component" value="Unassembled WGS sequence"/>
</dbReference>
<proteinExistence type="predicted"/>
<feature type="transmembrane region" description="Helical" evidence="1">
    <location>
        <begin position="67"/>
        <end position="89"/>
    </location>
</feature>
<sequence length="90" mass="10154">MENCESGNGRREEVKVPLLENDQVQDCLWRRAWIESKNLWRIVGPTIFTRIASYSLNIITQSFAGRLGNLVLASISLSITVILGFNFGLL</sequence>